<keyword evidence="3 5" id="KW-1133">Transmembrane helix</keyword>
<dbReference type="STRING" id="246196.MSMEG_0173"/>
<feature type="transmembrane region" description="Helical" evidence="5">
    <location>
        <begin position="21"/>
        <end position="37"/>
    </location>
</feature>
<dbReference type="AlphaFoldDB" id="A0QNV1"/>
<evidence type="ECO:0000256" key="4">
    <source>
        <dbReference type="ARBA" id="ARBA00023136"/>
    </source>
</evidence>
<evidence type="ECO:0000256" key="5">
    <source>
        <dbReference type="SAM" id="Phobius"/>
    </source>
</evidence>
<dbReference type="Pfam" id="PF02656">
    <property type="entry name" value="DUF202"/>
    <property type="match status" value="1"/>
</dbReference>
<feature type="domain" description="DUF202" evidence="6">
    <location>
        <begin position="6"/>
        <end position="68"/>
    </location>
</feature>
<keyword evidence="2 5" id="KW-0812">Transmembrane</keyword>
<evidence type="ECO:0000256" key="1">
    <source>
        <dbReference type="ARBA" id="ARBA00004127"/>
    </source>
</evidence>
<gene>
    <name evidence="7" type="ordered locus">MSMEG_0173</name>
</gene>
<proteinExistence type="predicted"/>
<feature type="transmembrane region" description="Helical" evidence="5">
    <location>
        <begin position="83"/>
        <end position="104"/>
    </location>
</feature>
<organism evidence="7 8">
    <name type="scientific">Mycolicibacterium smegmatis (strain ATCC 700084 / mc(2)155)</name>
    <name type="common">Mycobacterium smegmatis</name>
    <dbReference type="NCBI Taxonomy" id="246196"/>
    <lineage>
        <taxon>Bacteria</taxon>
        <taxon>Bacillati</taxon>
        <taxon>Actinomycetota</taxon>
        <taxon>Actinomycetes</taxon>
        <taxon>Mycobacteriales</taxon>
        <taxon>Mycobacteriaceae</taxon>
        <taxon>Mycolicibacterium</taxon>
    </lineage>
</organism>
<evidence type="ECO:0000256" key="2">
    <source>
        <dbReference type="ARBA" id="ARBA00022692"/>
    </source>
</evidence>
<feature type="transmembrane region" description="Helical" evidence="5">
    <location>
        <begin position="43"/>
        <end position="62"/>
    </location>
</feature>
<evidence type="ECO:0000313" key="8">
    <source>
        <dbReference type="Proteomes" id="UP000000757"/>
    </source>
</evidence>
<evidence type="ECO:0000313" key="7">
    <source>
        <dbReference type="EMBL" id="ABK71022.1"/>
    </source>
</evidence>
<comment type="subcellular location">
    <subcellularLocation>
        <location evidence="1">Endomembrane system</location>
        <topology evidence="1">Multi-pass membrane protein</topology>
    </subcellularLocation>
</comment>
<dbReference type="EMBL" id="CP000480">
    <property type="protein sequence ID" value="ABK71022.1"/>
    <property type="molecule type" value="Genomic_DNA"/>
</dbReference>
<accession>A0QNV1</accession>
<evidence type="ECO:0000259" key="6">
    <source>
        <dbReference type="Pfam" id="PF02656"/>
    </source>
</evidence>
<reference evidence="7 8" key="1">
    <citation type="submission" date="2006-10" db="EMBL/GenBank/DDBJ databases">
        <authorList>
            <person name="Fleischmann R.D."/>
            <person name="Dodson R.J."/>
            <person name="Haft D.H."/>
            <person name="Merkel J.S."/>
            <person name="Nelson W.C."/>
            <person name="Fraser C.M."/>
        </authorList>
    </citation>
    <scope>NUCLEOTIDE SEQUENCE [LARGE SCALE GENOMIC DNA]</scope>
    <source>
        <strain evidence="8">ATCC 700084 / mc(2)155</strain>
    </source>
</reference>
<dbReference type="Proteomes" id="UP000000757">
    <property type="component" value="Chromosome"/>
</dbReference>
<evidence type="ECO:0000256" key="3">
    <source>
        <dbReference type="ARBA" id="ARBA00022989"/>
    </source>
</evidence>
<dbReference type="PATRIC" id="fig|246196.19.peg.169"/>
<dbReference type="KEGG" id="msm:MSMEG_0173"/>
<sequence>MTPMRDSGLQVERTRLAWRRSLLALVAVLALVGRPVVLGQNAVATIAFGSAAVVALGLVVAYRRRSRAVESAMRDGRPLPGAGVPAAFVVTCVWCAIVAVVALLTM</sequence>
<dbReference type="GO" id="GO:0012505">
    <property type="term" value="C:endomembrane system"/>
    <property type="evidence" value="ECO:0007669"/>
    <property type="project" value="UniProtKB-SubCell"/>
</dbReference>
<name>A0QNV1_MYCS2</name>
<keyword evidence="8" id="KW-1185">Reference proteome</keyword>
<protein>
    <recommendedName>
        <fullName evidence="6">DUF202 domain-containing protein</fullName>
    </recommendedName>
</protein>
<keyword evidence="4 5" id="KW-0472">Membrane</keyword>
<dbReference type="InterPro" id="IPR003807">
    <property type="entry name" value="DUF202"/>
</dbReference>